<dbReference type="AlphaFoldDB" id="A0A0D2MM21"/>
<dbReference type="Proteomes" id="UP000054498">
    <property type="component" value="Unassembled WGS sequence"/>
</dbReference>
<dbReference type="OrthoDB" id="534242at2759"/>
<dbReference type="GeneID" id="25736960"/>
<dbReference type="STRING" id="145388.A0A0D2MM21"/>
<name>A0A0D2MM21_9CHLO</name>
<gene>
    <name evidence="1" type="ORF">MNEG_4082</name>
</gene>
<dbReference type="KEGG" id="mng:MNEG_4082"/>
<dbReference type="EMBL" id="KK100767">
    <property type="protein sequence ID" value="KIZ03875.1"/>
    <property type="molecule type" value="Genomic_DNA"/>
</dbReference>
<evidence type="ECO:0000313" key="1">
    <source>
        <dbReference type="EMBL" id="KIZ03875.1"/>
    </source>
</evidence>
<organism evidence="1 2">
    <name type="scientific">Monoraphidium neglectum</name>
    <dbReference type="NCBI Taxonomy" id="145388"/>
    <lineage>
        <taxon>Eukaryota</taxon>
        <taxon>Viridiplantae</taxon>
        <taxon>Chlorophyta</taxon>
        <taxon>core chlorophytes</taxon>
        <taxon>Chlorophyceae</taxon>
        <taxon>CS clade</taxon>
        <taxon>Sphaeropleales</taxon>
        <taxon>Selenastraceae</taxon>
        <taxon>Monoraphidium</taxon>
    </lineage>
</organism>
<protein>
    <submittedName>
        <fullName evidence="1">Uncharacterized protein</fullName>
    </submittedName>
</protein>
<evidence type="ECO:0000313" key="2">
    <source>
        <dbReference type="Proteomes" id="UP000054498"/>
    </source>
</evidence>
<proteinExistence type="predicted"/>
<dbReference type="RefSeq" id="XP_013902894.1">
    <property type="nucleotide sequence ID" value="XM_014047440.1"/>
</dbReference>
<accession>A0A0D2MM21</accession>
<keyword evidence="2" id="KW-1185">Reference proteome</keyword>
<reference evidence="1 2" key="1">
    <citation type="journal article" date="2013" name="BMC Genomics">
        <title>Reconstruction of the lipid metabolism for the microalga Monoraphidium neglectum from its genome sequence reveals characteristics suitable for biofuel production.</title>
        <authorList>
            <person name="Bogen C."/>
            <person name="Al-Dilaimi A."/>
            <person name="Albersmeier A."/>
            <person name="Wichmann J."/>
            <person name="Grundmann M."/>
            <person name="Rupp O."/>
            <person name="Lauersen K.J."/>
            <person name="Blifernez-Klassen O."/>
            <person name="Kalinowski J."/>
            <person name="Goesmann A."/>
            <person name="Mussgnug J.H."/>
            <person name="Kruse O."/>
        </authorList>
    </citation>
    <scope>NUCLEOTIDE SEQUENCE [LARGE SCALE GENOMIC DNA]</scope>
    <source>
        <strain evidence="1 2">SAG 48.87</strain>
    </source>
</reference>
<sequence length="276" mass="29747">MGTCRKLTTADCGKLWRPCGGAAKRLGCSGAQLQCGDNAFCASPGDTRLGTPRCLPLPPKCGRLGNACCPANKDGIVRERSFVDKKTPVPFCNDGDSMCVWAYEDFTKYGTSQFPQSPGVEPYKWDGLFQRGYGRSRCIALPKSCGQPGEVCCASMLDQRISGLVHNRLFPYQPCNYRASGKSGMFCRGQWQGGLLNSDVVLGTCSFNTDDCGKPGKACCMNDIPEVGGAVGTCTKGSKQQGPHYCNKKYTCEKCPSKLQTKEQRENCFAGQGRGG</sequence>